<dbReference type="EMBL" id="VMFD01000001">
    <property type="protein sequence ID" value="TSC66597.1"/>
    <property type="molecule type" value="Genomic_DNA"/>
</dbReference>
<proteinExistence type="predicted"/>
<accession>A0A554JDX5</accession>
<feature type="compositionally biased region" description="Low complexity" evidence="1">
    <location>
        <begin position="982"/>
        <end position="1025"/>
    </location>
</feature>
<feature type="compositionally biased region" description="Low complexity" evidence="1">
    <location>
        <begin position="1033"/>
        <end position="1073"/>
    </location>
</feature>
<evidence type="ECO:0000313" key="2">
    <source>
        <dbReference type="EMBL" id="TSC66597.1"/>
    </source>
</evidence>
<dbReference type="Proteomes" id="UP000316253">
    <property type="component" value="Unassembled WGS sequence"/>
</dbReference>
<reference evidence="2 3" key="1">
    <citation type="submission" date="2017-08" db="EMBL/GenBank/DDBJ databases">
        <title>Mechanisms for carbon and nitrogen cycling indicate functional differentiation within the Candidate Phyla Radiation.</title>
        <authorList>
            <person name="Danczak R.E."/>
            <person name="Johnston M.D."/>
            <person name="Kenah C."/>
            <person name="Slattery M."/>
            <person name="Wrighton K.C."/>
            <person name="Wilkins M.J."/>
        </authorList>
    </citation>
    <scope>NUCLEOTIDE SEQUENCE [LARGE SCALE GENOMIC DNA]</scope>
    <source>
        <strain evidence="2">Gr01-1014_85</strain>
    </source>
</reference>
<organism evidence="2 3">
    <name type="scientific">Candidatus Berkelbacteria bacterium Gr01-1014_85</name>
    <dbReference type="NCBI Taxonomy" id="2017150"/>
    <lineage>
        <taxon>Bacteria</taxon>
        <taxon>Candidatus Berkelbacteria</taxon>
    </lineage>
</organism>
<sequence length="1095" mass="122110">MRKQLIALGLILIITFIGFMIDSRGGASADELEPNIAIMGLRDLVNTEGTVTVYGANSGLKIFGDDTPNNEYRFVPLAVAENKLETTVYAHLSYPQCIGYKSYCENPFNKFEFPKLKVIQTKTVALNQIDPDVAELVNIPPAYTSQALTKLEQHYGVVINPDRRARISKTSPDFFGSTDTPLLTKGYLARDKSLNRLVFVVTDLTTDHNIQDTQKSIALPSKLAVKVPEHSNSGYLKKIDNQYYIESTLDPTIKYRIANSIYGDNLQRLPSTLRESLDVRVGKQVFPGPHLIAGFGEEKVILTDSPEIPILPQASYPWHLYESILATSDLKYTFDEMGIVYRPAYSLSTTNALNNLDLHFNDVIYSDSFYYDNAKKTLVVKDNVTDATYSFETTQLNILSTIEDFYTHQTMATQLKNGGTGWNTLTNRDSIQAKLTNSDDCFSKEYNARSTNIDCIARIYTSNRNVTMITVHKLHKSNISISEVGRLSESDMNKLLKCENDLAQQPIAQVSLKPGQRPTALNLTIAPEYTDYVKFRVSEPEILSTYFSFERFRTNVLAKKSGYFNYIYSPTIALEGDGWARYLDYTCPNKNTFTTGIVNLPPVDELKSIGRVLTFDIKPKYELYRYEPAEKTPMDTTIKAGEAINIEPPCSAIKFDIRSETTLKDSLDHTNLAYDTNVYLRITNDSNKDSSNWQFKLYDTPDGQKEPSETRPVRQINDAPLLVDRNLTQLRELKDIAYTTDQGVLIGHIPAIAAKSSRELNLGAFKLNINYEDLPVGIIINQEDANYARCKYFDSFRPYSIEKRLDRLTKPNNGLSSISNCNVTVEPKITLEFNPITRSKVYYNQGYDASADNRTLSLKITNTDTVPHDGYAIMVADPKVMSLRPIDYKKDTRRYTIPAQSSVVVDLGIYEFKFLENVRLDLDERNAPAKANALRDFYILHSISGTCGQLFTFVDTTIPFHLTPEPTPTATPVPTVVPTPTTIATSTPTPVVPTSIPTPTATATPKPIATATPVPTTTATAIPKPTTTPTPAPTSTATPTATTTASIRPTNTSSPRPTSTSTSKPRPSNTPKPATSPISVQQIIRNIINAIFGRR</sequence>
<name>A0A554JDX5_9BACT</name>
<gene>
    <name evidence="2" type="ORF">CEO22_3</name>
</gene>
<comment type="caution">
    <text evidence="2">The sequence shown here is derived from an EMBL/GenBank/DDBJ whole genome shotgun (WGS) entry which is preliminary data.</text>
</comment>
<evidence type="ECO:0000256" key="1">
    <source>
        <dbReference type="SAM" id="MobiDB-lite"/>
    </source>
</evidence>
<dbReference type="AlphaFoldDB" id="A0A554JDX5"/>
<protein>
    <submittedName>
        <fullName evidence="2">Uncharacterized protein</fullName>
    </submittedName>
</protein>
<evidence type="ECO:0000313" key="3">
    <source>
        <dbReference type="Proteomes" id="UP000316253"/>
    </source>
</evidence>
<feature type="region of interest" description="Disordered" evidence="1">
    <location>
        <begin position="982"/>
        <end position="1079"/>
    </location>
</feature>